<protein>
    <submittedName>
        <fullName evidence="1">Uncharacterized protein</fullName>
    </submittedName>
</protein>
<evidence type="ECO:0000313" key="2">
    <source>
        <dbReference type="Proteomes" id="UP000183174"/>
    </source>
</evidence>
<gene>
    <name evidence="1" type="ORF">GA0061099_102145</name>
</gene>
<evidence type="ECO:0000313" key="1">
    <source>
        <dbReference type="EMBL" id="SCB51772.1"/>
    </source>
</evidence>
<name>A0A1C3XHL8_9BRAD</name>
<organism evidence="1 2">
    <name type="scientific">Bradyrhizobium yuanmingense</name>
    <dbReference type="NCBI Taxonomy" id="108015"/>
    <lineage>
        <taxon>Bacteria</taxon>
        <taxon>Pseudomonadati</taxon>
        <taxon>Pseudomonadota</taxon>
        <taxon>Alphaproteobacteria</taxon>
        <taxon>Hyphomicrobiales</taxon>
        <taxon>Nitrobacteraceae</taxon>
        <taxon>Bradyrhizobium</taxon>
    </lineage>
</organism>
<accession>A0A1C3XHL8</accession>
<dbReference type="Proteomes" id="UP000183174">
    <property type="component" value="Unassembled WGS sequence"/>
</dbReference>
<dbReference type="RefSeq" id="WP_141697744.1">
    <property type="nucleotide sequence ID" value="NZ_FMAE01000021.1"/>
</dbReference>
<dbReference type="AlphaFoldDB" id="A0A1C3XHL8"/>
<dbReference type="EMBL" id="FMAE01000021">
    <property type="protein sequence ID" value="SCB51772.1"/>
    <property type="molecule type" value="Genomic_DNA"/>
</dbReference>
<proteinExistence type="predicted"/>
<sequence length="79" mass="8897">MDIYRAERAAQDMMARDPKWDKKFILIGPGGLINCEWIDPYFGIFSIEGKEGFAMSKQVPSNVEVIMPQPDSQGETADD</sequence>
<reference evidence="1 2" key="1">
    <citation type="submission" date="2016-08" db="EMBL/GenBank/DDBJ databases">
        <authorList>
            <person name="Seilhamer J.J."/>
        </authorList>
    </citation>
    <scope>NUCLEOTIDE SEQUENCE [LARGE SCALE GENOMIC DNA]</scope>
    <source>
        <strain evidence="1 2">CCBAU 10071</strain>
    </source>
</reference>